<evidence type="ECO:0000256" key="1">
    <source>
        <dbReference type="ARBA" id="ARBA00007806"/>
    </source>
</evidence>
<feature type="compositionally biased region" description="Low complexity" evidence="3">
    <location>
        <begin position="208"/>
        <end position="218"/>
    </location>
</feature>
<dbReference type="PANTHER" id="PTHR22762">
    <property type="entry name" value="ALPHA-GLUCOSIDASE"/>
    <property type="match status" value="1"/>
</dbReference>
<dbReference type="OMA" id="FRFESEH"/>
<dbReference type="Ensembl" id="ENSLOCT00000001268.1">
    <property type="protein sequence ID" value="ENSLOCP00000001264.1"/>
    <property type="gene ID" value="ENSLOCG00000001117.1"/>
</dbReference>
<evidence type="ECO:0000259" key="6">
    <source>
        <dbReference type="Pfam" id="PF13802"/>
    </source>
</evidence>
<feature type="signal peptide" evidence="4">
    <location>
        <begin position="1"/>
        <end position="32"/>
    </location>
</feature>
<comment type="similarity">
    <text evidence="1 2">Belongs to the glycosyl hydrolase 31 family.</text>
</comment>
<dbReference type="GO" id="GO:0004553">
    <property type="term" value="F:hydrolase activity, hydrolyzing O-glycosyl compounds"/>
    <property type="evidence" value="ECO:0007669"/>
    <property type="project" value="InterPro"/>
</dbReference>
<dbReference type="EMBL" id="AHAT01034177">
    <property type="status" value="NOT_ANNOTATED_CDS"/>
    <property type="molecule type" value="Genomic_DNA"/>
</dbReference>
<dbReference type="EMBL" id="AHAT01034181">
    <property type="status" value="NOT_ANNOTATED_CDS"/>
    <property type="molecule type" value="Genomic_DNA"/>
</dbReference>
<organism evidence="8 9">
    <name type="scientific">Lepisosteus oculatus</name>
    <name type="common">Spotted gar</name>
    <dbReference type="NCBI Taxonomy" id="7918"/>
    <lineage>
        <taxon>Eukaryota</taxon>
        <taxon>Metazoa</taxon>
        <taxon>Chordata</taxon>
        <taxon>Craniata</taxon>
        <taxon>Vertebrata</taxon>
        <taxon>Euteleostomi</taxon>
        <taxon>Actinopterygii</taxon>
        <taxon>Neopterygii</taxon>
        <taxon>Holostei</taxon>
        <taxon>Semionotiformes</taxon>
        <taxon>Lepisosteidae</taxon>
        <taxon>Lepisosteus</taxon>
    </lineage>
</organism>
<dbReference type="Bgee" id="ENSLOCG00000001117">
    <property type="expression patterns" value="Expressed in ovary and 13 other cell types or tissues"/>
</dbReference>
<dbReference type="Proteomes" id="UP000018468">
    <property type="component" value="Linkage group LG28"/>
</dbReference>
<dbReference type="InParanoid" id="W5LYQ7"/>
<keyword evidence="4" id="KW-0732">Signal</keyword>
<dbReference type="AlphaFoldDB" id="W5LYQ7"/>
<reference evidence="8" key="2">
    <citation type="submission" date="2025-08" db="UniProtKB">
        <authorList>
            <consortium name="Ensembl"/>
        </authorList>
    </citation>
    <scope>IDENTIFICATION</scope>
</reference>
<feature type="region of interest" description="Disordered" evidence="3">
    <location>
        <begin position="208"/>
        <end position="263"/>
    </location>
</feature>
<keyword evidence="2" id="KW-0326">Glycosidase</keyword>
<evidence type="ECO:0000256" key="2">
    <source>
        <dbReference type="RuleBase" id="RU361185"/>
    </source>
</evidence>
<dbReference type="EMBL" id="AHAT01034180">
    <property type="status" value="NOT_ANNOTATED_CDS"/>
    <property type="molecule type" value="Genomic_DNA"/>
</dbReference>
<dbReference type="EMBL" id="AHAT01034178">
    <property type="status" value="NOT_ANNOTATED_CDS"/>
    <property type="molecule type" value="Genomic_DNA"/>
</dbReference>
<dbReference type="InterPro" id="IPR048395">
    <property type="entry name" value="Glyco_hydro_31_C"/>
</dbReference>
<dbReference type="InterPro" id="IPR025887">
    <property type="entry name" value="Glyco_hydro_31_N_dom"/>
</dbReference>
<name>W5LYQ7_LEPOC</name>
<evidence type="ECO:0000256" key="4">
    <source>
        <dbReference type="SAM" id="SignalP"/>
    </source>
</evidence>
<dbReference type="STRING" id="7918.ENSLOCP00000001264"/>
<evidence type="ECO:0000256" key="3">
    <source>
        <dbReference type="SAM" id="MobiDB-lite"/>
    </source>
</evidence>
<evidence type="ECO:0000313" key="8">
    <source>
        <dbReference type="Ensembl" id="ENSLOCP00000001264.1"/>
    </source>
</evidence>
<dbReference type="InterPro" id="IPR013780">
    <property type="entry name" value="Glyco_hydro_b"/>
</dbReference>
<dbReference type="Gene3D" id="3.20.20.80">
    <property type="entry name" value="Glycosidases"/>
    <property type="match status" value="1"/>
</dbReference>
<evidence type="ECO:0000313" key="9">
    <source>
        <dbReference type="Proteomes" id="UP000018468"/>
    </source>
</evidence>
<feature type="domain" description="Glycosyl hydrolase family 31 C-terminal" evidence="7">
    <location>
        <begin position="585"/>
        <end position="624"/>
    </location>
</feature>
<reference evidence="9" key="1">
    <citation type="submission" date="2011-12" db="EMBL/GenBank/DDBJ databases">
        <title>The Draft Genome of Lepisosteus oculatus.</title>
        <authorList>
            <consortium name="The Broad Institute Genome Assembly &amp; Analysis Group"/>
            <consortium name="Computational R&amp;D Group"/>
            <consortium name="and Sequencing Platform"/>
            <person name="Di Palma F."/>
            <person name="Alfoldi J."/>
            <person name="Johnson J."/>
            <person name="Berlin A."/>
            <person name="Gnerre S."/>
            <person name="Jaffe D."/>
            <person name="MacCallum I."/>
            <person name="Young S."/>
            <person name="Walker B.J."/>
            <person name="Lander E.S."/>
            <person name="Lindblad-Toh K."/>
        </authorList>
    </citation>
    <scope>NUCLEOTIDE SEQUENCE [LARGE SCALE GENOMIC DNA]</scope>
</reference>
<dbReference type="EMBL" id="AHAT01034179">
    <property type="status" value="NOT_ANNOTATED_CDS"/>
    <property type="molecule type" value="Genomic_DNA"/>
</dbReference>
<dbReference type="InterPro" id="IPR017853">
    <property type="entry name" value="GH"/>
</dbReference>
<evidence type="ECO:0000259" key="5">
    <source>
        <dbReference type="Pfam" id="PF01055"/>
    </source>
</evidence>
<dbReference type="Pfam" id="PF13802">
    <property type="entry name" value="Gal_mutarotas_2"/>
    <property type="match status" value="1"/>
</dbReference>
<dbReference type="Pfam" id="PF01055">
    <property type="entry name" value="Glyco_hydro_31_2nd"/>
    <property type="match status" value="1"/>
</dbReference>
<accession>W5LYQ7</accession>
<protein>
    <submittedName>
        <fullName evidence="8">Glucosidase II alpha subunit a</fullName>
    </submittedName>
</protein>
<dbReference type="SUPFAM" id="SSF51445">
    <property type="entry name" value="(Trans)glycosidases"/>
    <property type="match status" value="1"/>
</dbReference>
<feature type="domain" description="Glycoside hydrolase family 31 N-terminal" evidence="6">
    <location>
        <begin position="259"/>
        <end position="303"/>
    </location>
</feature>
<feature type="domain" description="Glycoside hydrolase family 31 TIM barrel" evidence="5">
    <location>
        <begin position="366"/>
        <end position="507"/>
    </location>
</feature>
<evidence type="ECO:0000259" key="7">
    <source>
        <dbReference type="Pfam" id="PF21365"/>
    </source>
</evidence>
<dbReference type="GO" id="GO:0005975">
    <property type="term" value="P:carbohydrate metabolic process"/>
    <property type="evidence" value="ECO:0007669"/>
    <property type="project" value="InterPro"/>
</dbReference>
<dbReference type="GeneTree" id="ENSGT00940000159139"/>
<dbReference type="HOGENOM" id="CLU_000631_7_0_1"/>
<keyword evidence="9" id="KW-1185">Reference proteome</keyword>
<dbReference type="Pfam" id="PF21365">
    <property type="entry name" value="Glyco_hydro_31_3rd"/>
    <property type="match status" value="1"/>
</dbReference>
<dbReference type="Gene3D" id="2.60.40.1180">
    <property type="entry name" value="Golgi alpha-mannosidase II"/>
    <property type="match status" value="2"/>
</dbReference>
<keyword evidence="2" id="KW-0378">Hydrolase</keyword>
<feature type="compositionally biased region" description="Low complexity" evidence="3">
    <location>
        <begin position="252"/>
        <end position="263"/>
    </location>
</feature>
<dbReference type="InterPro" id="IPR000322">
    <property type="entry name" value="Glyco_hydro_31_TIM"/>
</dbReference>
<feature type="chain" id="PRO_5004867000" evidence="4">
    <location>
        <begin position="33"/>
        <end position="758"/>
    </location>
</feature>
<dbReference type="PANTHER" id="PTHR22762:SF162">
    <property type="entry name" value="NEUTRAL ALPHA-GLUCOSIDASE AB"/>
    <property type="match status" value="1"/>
</dbReference>
<dbReference type="eggNOG" id="KOG1066">
    <property type="taxonomic scope" value="Eukaryota"/>
</dbReference>
<sequence>VVSPCLSLCCRMLRLCLAGLTLSALCLQQVQAVDRSNFKTCEQSSFCKRQRAVQPGQSPYRALLDTLQLSDSRLSLQLLNEHNKVKLLLELYGLQGNMTRIKINELKPLRPRFEVPDVLIRDPPAYPGPQDTRGRESCPVALATGCALAVIGPPRPGLNAPAALRGALVLNERAAVGFSPVCVRLRRPSLSHKISSTVGGLWDSLRSAFSSSPPSRCCSDARKEEEEEGAESQDAGAQPAGEKAADGEAETKQQQQQEEDQQGMWEETFKTHSDTKPHGPSSISLDFSLPGVEHVYGIPEHGDSRRPFGVTLPETRRLAGPDRVRAGVGWDRSWQRGGGGGARTPASVQQAHERRVSPPAPPGTQALPPLFALAYHQCRWNYNDQEDVAAVDAGFDEHDIPYDFIWLDIEHTDGKRYFTWDPNKFPAPKDMLQALQAKKRKMVAIVDPHIKVDSGYKIHNEIRSKGFYTKNKDGGDYEGWCWPGNAGYPDFTNPEMRSWWANMFAYDQYEVRTAPLLFPGGGGSFKGGSKVGQLQRLCSSLTLNEQLREVSASFQGLEVRGQRSAFVTDLPPQPLCVTRLSLSPCLPQVWYDVHTFQKHSGGQHLYIPVTLSSIPVFQRGGSIVPRKNRVRRSSSCMTSDPYTLYVALSPEGEAEGELFVDDEHTFRFESEHQFIHRRFVFARGTLSSHNADPSGHFSSDSWVERVVILGASRPSVALLLIPDGSQSPLEFDFEERASVLTLRKPAVNVAADWTILLR</sequence>
<reference evidence="8" key="3">
    <citation type="submission" date="2025-09" db="UniProtKB">
        <authorList>
            <consortium name="Ensembl"/>
        </authorList>
    </citation>
    <scope>IDENTIFICATION</scope>
</reference>
<proteinExistence type="inferred from homology"/>